<accession>A0ABZ2EU80</accession>
<dbReference type="InterPro" id="IPR017871">
    <property type="entry name" value="ABC_transporter-like_CS"/>
</dbReference>
<dbReference type="EMBL" id="CP117523">
    <property type="protein sequence ID" value="WWD83068.1"/>
    <property type="molecule type" value="Genomic_DNA"/>
</dbReference>
<reference evidence="6 7" key="1">
    <citation type="journal article" date="2023" name="PLoS ONE">
        <title>Genome-based metabolic and phylogenomic analysis of three Terrisporobacter species.</title>
        <authorList>
            <person name="Boer T."/>
            <person name="Bengelsdorf F.R."/>
            <person name="Bomeke M."/>
            <person name="Daniel R."/>
            <person name="Poehlein A."/>
        </authorList>
    </citation>
    <scope>NUCLEOTIDE SEQUENCE [LARGE SCALE GENOMIC DNA]</scope>
    <source>
        <strain evidence="6 7">DSM 1288</strain>
    </source>
</reference>
<dbReference type="RefSeq" id="WP_018589522.1">
    <property type="nucleotide sequence ID" value="NZ_CP117523.1"/>
</dbReference>
<dbReference type="Proteomes" id="UP001348492">
    <property type="component" value="Chromosome"/>
</dbReference>
<evidence type="ECO:0000256" key="1">
    <source>
        <dbReference type="ARBA" id="ARBA00005417"/>
    </source>
</evidence>
<dbReference type="InterPro" id="IPR003439">
    <property type="entry name" value="ABC_transporter-like_ATP-bd"/>
</dbReference>
<keyword evidence="4 6" id="KW-0067">ATP-binding</keyword>
<protein>
    <submittedName>
        <fullName evidence="6">Oligopeptide transport ATP-binding protein OppF</fullName>
    </submittedName>
</protein>
<dbReference type="Gene3D" id="3.40.50.300">
    <property type="entry name" value="P-loop containing nucleotide triphosphate hydrolases"/>
    <property type="match status" value="1"/>
</dbReference>
<dbReference type="SMART" id="SM00382">
    <property type="entry name" value="AAA"/>
    <property type="match status" value="1"/>
</dbReference>
<dbReference type="Pfam" id="PF00005">
    <property type="entry name" value="ABC_tran"/>
    <property type="match status" value="1"/>
</dbReference>
<dbReference type="PROSITE" id="PS00211">
    <property type="entry name" value="ABC_TRANSPORTER_1"/>
    <property type="match status" value="1"/>
</dbReference>
<evidence type="ECO:0000313" key="7">
    <source>
        <dbReference type="Proteomes" id="UP001348492"/>
    </source>
</evidence>
<dbReference type="SUPFAM" id="SSF52540">
    <property type="entry name" value="P-loop containing nucleoside triphosphate hydrolases"/>
    <property type="match status" value="1"/>
</dbReference>
<keyword evidence="3" id="KW-0547">Nucleotide-binding</keyword>
<dbReference type="InterPro" id="IPR003593">
    <property type="entry name" value="AAA+_ATPase"/>
</dbReference>
<dbReference type="CDD" id="cd03257">
    <property type="entry name" value="ABC_NikE_OppD_transporters"/>
    <property type="match status" value="1"/>
</dbReference>
<dbReference type="PROSITE" id="PS50893">
    <property type="entry name" value="ABC_TRANSPORTER_2"/>
    <property type="match status" value="1"/>
</dbReference>
<evidence type="ECO:0000256" key="3">
    <source>
        <dbReference type="ARBA" id="ARBA00022741"/>
    </source>
</evidence>
<name>A0ABZ2EU80_9FIRM</name>
<keyword evidence="7" id="KW-1185">Reference proteome</keyword>
<dbReference type="InterPro" id="IPR050319">
    <property type="entry name" value="ABC_transp_ATP-bind"/>
</dbReference>
<proteinExistence type="inferred from homology"/>
<dbReference type="PANTHER" id="PTHR43776">
    <property type="entry name" value="TRANSPORT ATP-BINDING PROTEIN"/>
    <property type="match status" value="1"/>
</dbReference>
<evidence type="ECO:0000313" key="6">
    <source>
        <dbReference type="EMBL" id="WWD83068.1"/>
    </source>
</evidence>
<organism evidence="6 7">
    <name type="scientific">Terrisporobacter glycolicus ATCC 14880 = DSM 1288</name>
    <dbReference type="NCBI Taxonomy" id="1121315"/>
    <lineage>
        <taxon>Bacteria</taxon>
        <taxon>Bacillati</taxon>
        <taxon>Bacillota</taxon>
        <taxon>Clostridia</taxon>
        <taxon>Peptostreptococcales</taxon>
        <taxon>Peptostreptococcaceae</taxon>
        <taxon>Terrisporobacter</taxon>
    </lineage>
</organism>
<dbReference type="PANTHER" id="PTHR43776:SF7">
    <property type="entry name" value="D,D-DIPEPTIDE TRANSPORT ATP-BINDING PROTEIN DDPF-RELATED"/>
    <property type="match status" value="1"/>
</dbReference>
<dbReference type="GO" id="GO:0005524">
    <property type="term" value="F:ATP binding"/>
    <property type="evidence" value="ECO:0007669"/>
    <property type="project" value="UniProtKB-KW"/>
</dbReference>
<evidence type="ECO:0000256" key="4">
    <source>
        <dbReference type="ARBA" id="ARBA00022840"/>
    </source>
</evidence>
<comment type="similarity">
    <text evidence="1">Belongs to the ABC transporter superfamily.</text>
</comment>
<keyword evidence="2" id="KW-0813">Transport</keyword>
<gene>
    <name evidence="6" type="primary">oppF_4</name>
    <name evidence="6" type="ORF">TEGL_14700</name>
</gene>
<evidence type="ECO:0000256" key="2">
    <source>
        <dbReference type="ARBA" id="ARBA00022448"/>
    </source>
</evidence>
<evidence type="ECO:0000259" key="5">
    <source>
        <dbReference type="PROSITE" id="PS50893"/>
    </source>
</evidence>
<sequence length="272" mass="31145">MNILEFKDINKSFYRMENKKRLKKQVLKNINMKIKENESLGIIGNSGSGKTTLMKILFNLHKADSGQIIYKNKNILKLKGSERQNLYKSMGFVMQDPYSSLCPYLTIKEILSEPIKIHSLHKNIEDLDLYVSNLLEKVHLNPSIYMNKYPKELSGGERQRVAIARGISTKPSFLVLDEPTSMIDACAKNGVLNLLEELKTNEKISTVMISHDISTVINNCDRIAVMKEGKIIECKTAIDIKNNPDNEYTKELILASKNIIEYWEYLNKTPTK</sequence>
<feature type="domain" description="ABC transporter" evidence="5">
    <location>
        <begin position="4"/>
        <end position="253"/>
    </location>
</feature>
<dbReference type="InterPro" id="IPR027417">
    <property type="entry name" value="P-loop_NTPase"/>
</dbReference>